<gene>
    <name evidence="2" type="ORF">GOODEAATRI_028722</name>
</gene>
<feature type="compositionally biased region" description="Polar residues" evidence="1">
    <location>
        <begin position="80"/>
        <end position="90"/>
    </location>
</feature>
<comment type="caution">
    <text evidence="2">The sequence shown here is derived from an EMBL/GenBank/DDBJ whole genome shotgun (WGS) entry which is preliminary data.</text>
</comment>
<protein>
    <submittedName>
        <fullName evidence="2">Uncharacterized protein</fullName>
    </submittedName>
</protein>
<dbReference type="EMBL" id="JAHRIO010004055">
    <property type="protein sequence ID" value="MEQ2159968.1"/>
    <property type="molecule type" value="Genomic_DNA"/>
</dbReference>
<evidence type="ECO:0000313" key="2">
    <source>
        <dbReference type="EMBL" id="MEQ2159968.1"/>
    </source>
</evidence>
<sequence>MTLWEIRLSTFQPSRPGLAPAVTVYLSGAAAEPLQLKAPVSIFSPITRVESFTDRGFPPVGAQLERGFLGQVSPARRATANASLPQLSYHDQTHHSLPSECHRGHSGD</sequence>
<evidence type="ECO:0000313" key="3">
    <source>
        <dbReference type="Proteomes" id="UP001476798"/>
    </source>
</evidence>
<reference evidence="2 3" key="1">
    <citation type="submission" date="2021-06" db="EMBL/GenBank/DDBJ databases">
        <authorList>
            <person name="Palmer J.M."/>
        </authorList>
    </citation>
    <scope>NUCLEOTIDE SEQUENCE [LARGE SCALE GENOMIC DNA]</scope>
    <source>
        <strain evidence="2 3">GA_2019</strain>
        <tissue evidence="2">Muscle</tissue>
    </source>
</reference>
<keyword evidence="3" id="KW-1185">Reference proteome</keyword>
<proteinExistence type="predicted"/>
<feature type="region of interest" description="Disordered" evidence="1">
    <location>
        <begin position="80"/>
        <end position="108"/>
    </location>
</feature>
<evidence type="ECO:0000256" key="1">
    <source>
        <dbReference type="SAM" id="MobiDB-lite"/>
    </source>
</evidence>
<accession>A0ABV0MLK4</accession>
<organism evidence="2 3">
    <name type="scientific">Goodea atripinnis</name>
    <dbReference type="NCBI Taxonomy" id="208336"/>
    <lineage>
        <taxon>Eukaryota</taxon>
        <taxon>Metazoa</taxon>
        <taxon>Chordata</taxon>
        <taxon>Craniata</taxon>
        <taxon>Vertebrata</taxon>
        <taxon>Euteleostomi</taxon>
        <taxon>Actinopterygii</taxon>
        <taxon>Neopterygii</taxon>
        <taxon>Teleostei</taxon>
        <taxon>Neoteleostei</taxon>
        <taxon>Acanthomorphata</taxon>
        <taxon>Ovalentaria</taxon>
        <taxon>Atherinomorphae</taxon>
        <taxon>Cyprinodontiformes</taxon>
        <taxon>Goodeidae</taxon>
        <taxon>Goodea</taxon>
    </lineage>
</organism>
<name>A0ABV0MLK4_9TELE</name>
<dbReference type="Proteomes" id="UP001476798">
    <property type="component" value="Unassembled WGS sequence"/>
</dbReference>